<dbReference type="Gene3D" id="1.20.120.330">
    <property type="entry name" value="Nucleotidyltransferases domain 2"/>
    <property type="match status" value="1"/>
</dbReference>
<sequence>MSEDLLATARRLAKASPKKPRQADLKRAISTAYYAVFHAVARNNADLLIGTSADRPDKAWTQTYRALEHGSAKSACGQLRNLGFPPALCLVGDVFVTLQEARHKADYDPRHRVTRADALTAANEAAAALSALKAADRKDRKALAILLLLKKR</sequence>
<name>A0A9W6MYE0_9HYPH</name>
<organism evidence="1 2">
    <name type="scientific">Ancylobacter dichloromethanicus</name>
    <dbReference type="NCBI Taxonomy" id="518825"/>
    <lineage>
        <taxon>Bacteria</taxon>
        <taxon>Pseudomonadati</taxon>
        <taxon>Pseudomonadota</taxon>
        <taxon>Alphaproteobacteria</taxon>
        <taxon>Hyphomicrobiales</taxon>
        <taxon>Xanthobacteraceae</taxon>
        <taxon>Ancylobacter</taxon>
    </lineage>
</organism>
<protein>
    <recommendedName>
        <fullName evidence="3">HEPN domain-containing protein</fullName>
    </recommendedName>
</protein>
<evidence type="ECO:0000313" key="2">
    <source>
        <dbReference type="Proteomes" id="UP001143370"/>
    </source>
</evidence>
<dbReference type="AlphaFoldDB" id="A0A9W6MYE0"/>
<reference evidence="1" key="2">
    <citation type="submission" date="2023-01" db="EMBL/GenBank/DDBJ databases">
        <authorList>
            <person name="Sun Q."/>
            <person name="Evtushenko L."/>
        </authorList>
    </citation>
    <scope>NUCLEOTIDE SEQUENCE</scope>
    <source>
        <strain evidence="1">VKM B-2484</strain>
    </source>
</reference>
<keyword evidence="2" id="KW-1185">Reference proteome</keyword>
<proteinExistence type="predicted"/>
<dbReference type="EMBL" id="BSFJ01000005">
    <property type="protein sequence ID" value="GLK70842.1"/>
    <property type="molecule type" value="Genomic_DNA"/>
</dbReference>
<accession>A0A9W6MYE0</accession>
<dbReference type="Proteomes" id="UP001143370">
    <property type="component" value="Unassembled WGS sequence"/>
</dbReference>
<evidence type="ECO:0000313" key="1">
    <source>
        <dbReference type="EMBL" id="GLK70842.1"/>
    </source>
</evidence>
<evidence type="ECO:0008006" key="3">
    <source>
        <dbReference type="Google" id="ProtNLM"/>
    </source>
</evidence>
<comment type="caution">
    <text evidence="1">The sequence shown here is derived from an EMBL/GenBank/DDBJ whole genome shotgun (WGS) entry which is preliminary data.</text>
</comment>
<reference evidence="1" key="1">
    <citation type="journal article" date="2014" name="Int. J. Syst. Evol. Microbiol.">
        <title>Complete genome sequence of Corynebacterium casei LMG S-19264T (=DSM 44701T), isolated from a smear-ripened cheese.</title>
        <authorList>
            <consortium name="US DOE Joint Genome Institute (JGI-PGF)"/>
            <person name="Walter F."/>
            <person name="Albersmeier A."/>
            <person name="Kalinowski J."/>
            <person name="Ruckert C."/>
        </authorList>
    </citation>
    <scope>NUCLEOTIDE SEQUENCE</scope>
    <source>
        <strain evidence="1">VKM B-2484</strain>
    </source>
</reference>
<gene>
    <name evidence="1" type="ORF">GCM10017643_09570</name>
</gene>
<dbReference type="RefSeq" id="WP_213371550.1">
    <property type="nucleotide sequence ID" value="NZ_BSFJ01000005.1"/>
</dbReference>